<dbReference type="InterPro" id="IPR003954">
    <property type="entry name" value="RRM_euk-type"/>
</dbReference>
<evidence type="ECO:0000256" key="9">
    <source>
        <dbReference type="SAM" id="MobiDB-lite"/>
    </source>
</evidence>
<proteinExistence type="predicted"/>
<feature type="domain" description="RRM" evidence="10">
    <location>
        <begin position="135"/>
        <end position="208"/>
    </location>
</feature>
<dbReference type="PROSITE" id="PS50102">
    <property type="entry name" value="RRM"/>
    <property type="match status" value="2"/>
</dbReference>
<evidence type="ECO:0000256" key="7">
    <source>
        <dbReference type="ARBA" id="ARBA00023274"/>
    </source>
</evidence>
<evidence type="ECO:0000256" key="1">
    <source>
        <dbReference type="ARBA" id="ARBA00004229"/>
    </source>
</evidence>
<dbReference type="Proteomes" id="UP000265515">
    <property type="component" value="Unassembled WGS sequence"/>
</dbReference>
<keyword evidence="2" id="KW-0150">Chloroplast</keyword>
<comment type="subcellular location">
    <subcellularLocation>
        <location evidence="1">Plastid</location>
        <location evidence="1">Chloroplast</location>
    </subcellularLocation>
</comment>
<dbReference type="OrthoDB" id="439808at2759"/>
<dbReference type="PANTHER" id="PTHR48025">
    <property type="entry name" value="OS02G0815200 PROTEIN"/>
    <property type="match status" value="1"/>
</dbReference>
<dbReference type="CDD" id="cd21608">
    <property type="entry name" value="RRM2_NsCP33_like"/>
    <property type="match status" value="2"/>
</dbReference>
<dbReference type="InterPro" id="IPR050502">
    <property type="entry name" value="Euk_RNA-bind_prot"/>
</dbReference>
<feature type="compositionally biased region" description="Gly residues" evidence="9">
    <location>
        <begin position="216"/>
        <end position="226"/>
    </location>
</feature>
<gene>
    <name evidence="11" type="ORF">CBR_g40343</name>
</gene>
<comment type="caution">
    <text evidence="11">The sequence shown here is derived from an EMBL/GenBank/DDBJ whole genome shotgun (WGS) entry which is preliminary data.</text>
</comment>
<dbReference type="InterPro" id="IPR012677">
    <property type="entry name" value="Nucleotide-bd_a/b_plait_sf"/>
</dbReference>
<dbReference type="InterPro" id="IPR035979">
    <property type="entry name" value="RBD_domain_sf"/>
</dbReference>
<dbReference type="AlphaFoldDB" id="A0A388LTN0"/>
<keyword evidence="3" id="KW-0934">Plastid</keyword>
<keyword evidence="6 8" id="KW-0694">RNA-binding</keyword>
<evidence type="ECO:0000256" key="8">
    <source>
        <dbReference type="PROSITE-ProRule" id="PRU00176"/>
    </source>
</evidence>
<keyword evidence="12" id="KW-1185">Reference proteome</keyword>
<dbReference type="Pfam" id="PF00076">
    <property type="entry name" value="RRM_1"/>
    <property type="match status" value="2"/>
</dbReference>
<evidence type="ECO:0000313" key="12">
    <source>
        <dbReference type="Proteomes" id="UP000265515"/>
    </source>
</evidence>
<evidence type="ECO:0000313" key="11">
    <source>
        <dbReference type="EMBL" id="GBG85615.1"/>
    </source>
</evidence>
<dbReference type="PANTHER" id="PTHR48025:SF1">
    <property type="entry name" value="RRM DOMAIN-CONTAINING PROTEIN"/>
    <property type="match status" value="1"/>
</dbReference>
<name>A0A388LTN0_CHABU</name>
<dbReference type="Gramene" id="GBG85615">
    <property type="protein sequence ID" value="GBG85615"/>
    <property type="gene ID" value="CBR_g40343"/>
</dbReference>
<dbReference type="GO" id="GO:0009507">
    <property type="term" value="C:chloroplast"/>
    <property type="evidence" value="ECO:0007669"/>
    <property type="project" value="UniProtKB-SubCell"/>
</dbReference>
<evidence type="ECO:0000256" key="6">
    <source>
        <dbReference type="ARBA" id="ARBA00022884"/>
    </source>
</evidence>
<feature type="compositionally biased region" description="Gly residues" evidence="9">
    <location>
        <begin position="322"/>
        <end position="336"/>
    </location>
</feature>
<dbReference type="SMART" id="SM00361">
    <property type="entry name" value="RRM_1"/>
    <property type="match status" value="2"/>
</dbReference>
<dbReference type="OMA" id="KEDHTID"/>
<dbReference type="STRING" id="69332.A0A388LTN0"/>
<keyword evidence="7" id="KW-0687">Ribonucleoprotein</keyword>
<feature type="region of interest" description="Disordered" evidence="9">
    <location>
        <begin position="314"/>
        <end position="345"/>
    </location>
</feature>
<evidence type="ECO:0000256" key="2">
    <source>
        <dbReference type="ARBA" id="ARBA00022528"/>
    </source>
</evidence>
<feature type="domain" description="RRM" evidence="10">
    <location>
        <begin position="238"/>
        <end position="316"/>
    </location>
</feature>
<keyword evidence="5" id="KW-0677">Repeat</keyword>
<dbReference type="Gene3D" id="3.30.70.330">
    <property type="match status" value="2"/>
</dbReference>
<dbReference type="SMART" id="SM00360">
    <property type="entry name" value="RRM"/>
    <property type="match status" value="2"/>
</dbReference>
<dbReference type="SUPFAM" id="SSF54928">
    <property type="entry name" value="RNA-binding domain, RBD"/>
    <property type="match status" value="2"/>
</dbReference>
<dbReference type="InterPro" id="IPR048289">
    <property type="entry name" value="RRM2_NsCP33-like"/>
</dbReference>
<keyword evidence="4" id="KW-0507">mRNA processing</keyword>
<protein>
    <recommendedName>
        <fullName evidence="10">RRM domain-containing protein</fullName>
    </recommendedName>
</protein>
<evidence type="ECO:0000256" key="3">
    <source>
        <dbReference type="ARBA" id="ARBA00022640"/>
    </source>
</evidence>
<reference evidence="11 12" key="1">
    <citation type="journal article" date="2018" name="Cell">
        <title>The Chara Genome: Secondary Complexity and Implications for Plant Terrestrialization.</title>
        <authorList>
            <person name="Nishiyama T."/>
            <person name="Sakayama H."/>
            <person name="Vries J.D."/>
            <person name="Buschmann H."/>
            <person name="Saint-Marcoux D."/>
            <person name="Ullrich K.K."/>
            <person name="Haas F.B."/>
            <person name="Vanderstraeten L."/>
            <person name="Becker D."/>
            <person name="Lang D."/>
            <person name="Vosolsobe S."/>
            <person name="Rombauts S."/>
            <person name="Wilhelmsson P.K.I."/>
            <person name="Janitza P."/>
            <person name="Kern R."/>
            <person name="Heyl A."/>
            <person name="Rumpler F."/>
            <person name="Villalobos L.I.A.C."/>
            <person name="Clay J.M."/>
            <person name="Skokan R."/>
            <person name="Toyoda A."/>
            <person name="Suzuki Y."/>
            <person name="Kagoshima H."/>
            <person name="Schijlen E."/>
            <person name="Tajeshwar N."/>
            <person name="Catarino B."/>
            <person name="Hetherington A.J."/>
            <person name="Saltykova A."/>
            <person name="Bonnot C."/>
            <person name="Breuninger H."/>
            <person name="Symeonidi A."/>
            <person name="Radhakrishnan G.V."/>
            <person name="Van Nieuwerburgh F."/>
            <person name="Deforce D."/>
            <person name="Chang C."/>
            <person name="Karol K.G."/>
            <person name="Hedrich R."/>
            <person name="Ulvskov P."/>
            <person name="Glockner G."/>
            <person name="Delwiche C.F."/>
            <person name="Petrasek J."/>
            <person name="Van de Peer Y."/>
            <person name="Friml J."/>
            <person name="Beilby M."/>
            <person name="Dolan L."/>
            <person name="Kohara Y."/>
            <person name="Sugano S."/>
            <person name="Fujiyama A."/>
            <person name="Delaux P.-M."/>
            <person name="Quint M."/>
            <person name="TheiBen G."/>
            <person name="Hagemann M."/>
            <person name="Harholt J."/>
            <person name="Dunand C."/>
            <person name="Zachgo S."/>
            <person name="Langdale J."/>
            <person name="Maumus F."/>
            <person name="Straeten D.V.D."/>
            <person name="Gould S.B."/>
            <person name="Rensing S.A."/>
        </authorList>
    </citation>
    <scope>NUCLEOTIDE SEQUENCE [LARGE SCALE GENOMIC DNA]</scope>
    <source>
        <strain evidence="11 12">S276</strain>
    </source>
</reference>
<dbReference type="GO" id="GO:0006397">
    <property type="term" value="P:mRNA processing"/>
    <property type="evidence" value="ECO:0007669"/>
    <property type="project" value="UniProtKB-KW"/>
</dbReference>
<dbReference type="GO" id="GO:1990904">
    <property type="term" value="C:ribonucleoprotein complex"/>
    <property type="evidence" value="ECO:0007669"/>
    <property type="project" value="UniProtKB-KW"/>
</dbReference>
<accession>A0A388LTN0</accession>
<feature type="region of interest" description="Disordered" evidence="9">
    <location>
        <begin position="211"/>
        <end position="235"/>
    </location>
</feature>
<dbReference type="InterPro" id="IPR000504">
    <property type="entry name" value="RRM_dom"/>
</dbReference>
<evidence type="ECO:0000256" key="5">
    <source>
        <dbReference type="ARBA" id="ARBA00022737"/>
    </source>
</evidence>
<evidence type="ECO:0000256" key="4">
    <source>
        <dbReference type="ARBA" id="ARBA00022664"/>
    </source>
</evidence>
<dbReference type="GO" id="GO:0003729">
    <property type="term" value="F:mRNA binding"/>
    <property type="evidence" value="ECO:0007669"/>
    <property type="project" value="TreeGrafter"/>
</dbReference>
<evidence type="ECO:0000259" key="10">
    <source>
        <dbReference type="PROSITE" id="PS50102"/>
    </source>
</evidence>
<dbReference type="EMBL" id="BFEA01000526">
    <property type="protein sequence ID" value="GBG85615.1"/>
    <property type="molecule type" value="Genomic_DNA"/>
</dbReference>
<sequence>MAAAATSAAASGLASRLHSLCSPSSLAGGDVGGASSRRCPGLSCALQNVSISSPCSPLEMTSSLGNLFHVAPGAAPTQSTTCPSSTSLLFGHVAKRASRMVSLRVRADIGEELEQVTSYGGVEDEEVEQETAAGTKLYVGNLPWKVDSESLAEVFESVGKVVYDRMTGRSRGFGFVTMGSLEEAQRAIDQLNGMELDQRILRVNFPQVGMSERRSGGGGSGAGAGYGQRPPRGQDNPNKLYVGNLAWGVDDVGLHDLFSTFGNVVEAKVVMDRESGRSRGFGFVTFEQDGEVNDAIQGLNGVDVDGRTLRVNLASSKPARSGGYGGRGGRGGYGGGRGDDGYGDE</sequence>
<organism evidence="11 12">
    <name type="scientific">Chara braunii</name>
    <name type="common">Braun's stonewort</name>
    <dbReference type="NCBI Taxonomy" id="69332"/>
    <lineage>
        <taxon>Eukaryota</taxon>
        <taxon>Viridiplantae</taxon>
        <taxon>Streptophyta</taxon>
        <taxon>Charophyceae</taxon>
        <taxon>Charales</taxon>
        <taxon>Characeae</taxon>
        <taxon>Chara</taxon>
    </lineage>
</organism>